<dbReference type="Proteomes" id="UP000190274">
    <property type="component" value="Chromosome E"/>
</dbReference>
<comment type="similarity">
    <text evidence="4">Belongs to the nucleoporin NSP1/NUP62 family.</text>
</comment>
<dbReference type="InterPro" id="IPR026010">
    <property type="entry name" value="NSP1/NUP62"/>
</dbReference>
<feature type="compositionally biased region" description="Polar residues" evidence="14">
    <location>
        <begin position="189"/>
        <end position="201"/>
    </location>
</feature>
<keyword evidence="10" id="KW-0539">Nucleus</keyword>
<evidence type="ECO:0000313" key="16">
    <source>
        <dbReference type="EMBL" id="SCU88082.1"/>
    </source>
</evidence>
<dbReference type="GO" id="GO:0031965">
    <property type="term" value="C:nuclear membrane"/>
    <property type="evidence" value="ECO:0007669"/>
    <property type="project" value="UniProtKB-SubCell"/>
</dbReference>
<feature type="compositionally biased region" description="Polar residues" evidence="14">
    <location>
        <begin position="442"/>
        <end position="462"/>
    </location>
</feature>
<feature type="compositionally biased region" description="Low complexity" evidence="14">
    <location>
        <begin position="142"/>
        <end position="157"/>
    </location>
</feature>
<evidence type="ECO:0000313" key="17">
    <source>
        <dbReference type="Proteomes" id="UP000190274"/>
    </source>
</evidence>
<keyword evidence="17" id="KW-1185">Reference proteome</keyword>
<dbReference type="InterPro" id="IPR007758">
    <property type="entry name" value="Nucleoporin_NSP1_C"/>
</dbReference>
<dbReference type="GO" id="GO:0044613">
    <property type="term" value="C:nuclear pore central transport channel"/>
    <property type="evidence" value="ECO:0007669"/>
    <property type="project" value="TreeGrafter"/>
</dbReference>
<feature type="compositionally biased region" description="Low complexity" evidence="14">
    <location>
        <begin position="1"/>
        <end position="15"/>
    </location>
</feature>
<feature type="compositionally biased region" description="Low complexity" evidence="14">
    <location>
        <begin position="74"/>
        <end position="107"/>
    </location>
</feature>
<feature type="compositionally biased region" description="Polar residues" evidence="14">
    <location>
        <begin position="213"/>
        <end position="258"/>
    </location>
</feature>
<feature type="compositionally biased region" description="Low complexity" evidence="14">
    <location>
        <begin position="478"/>
        <end position="490"/>
    </location>
</feature>
<evidence type="ECO:0000256" key="8">
    <source>
        <dbReference type="ARBA" id="ARBA00023010"/>
    </source>
</evidence>
<accession>A0A1G4JDR3</accession>
<feature type="domain" description="Nucleoporin NSP1-like C-terminal" evidence="15">
    <location>
        <begin position="624"/>
        <end position="731"/>
    </location>
</feature>
<name>A0A1G4JDR3_9SACH</name>
<keyword evidence="7" id="KW-0653">Protein transport</keyword>
<evidence type="ECO:0000256" key="1">
    <source>
        <dbReference type="ARBA" id="ARBA00004335"/>
    </source>
</evidence>
<organism evidence="16 17">
    <name type="scientific">Lachancea dasiensis</name>
    <dbReference type="NCBI Taxonomy" id="1072105"/>
    <lineage>
        <taxon>Eukaryota</taxon>
        <taxon>Fungi</taxon>
        <taxon>Dikarya</taxon>
        <taxon>Ascomycota</taxon>
        <taxon>Saccharomycotina</taxon>
        <taxon>Saccharomycetes</taxon>
        <taxon>Saccharomycetales</taxon>
        <taxon>Saccharomycetaceae</taxon>
        <taxon>Lachancea</taxon>
    </lineage>
</organism>
<feature type="compositionally biased region" description="Basic and acidic residues" evidence="14">
    <location>
        <begin position="335"/>
        <end position="345"/>
    </location>
</feature>
<gene>
    <name evidence="16" type="ORF">LADA_0E08086G</name>
</gene>
<dbReference type="GO" id="GO:0051028">
    <property type="term" value="P:mRNA transport"/>
    <property type="evidence" value="ECO:0007669"/>
    <property type="project" value="UniProtKB-KW"/>
</dbReference>
<feature type="compositionally biased region" description="Polar residues" evidence="14">
    <location>
        <begin position="130"/>
        <end position="140"/>
    </location>
</feature>
<evidence type="ECO:0000256" key="3">
    <source>
        <dbReference type="ARBA" id="ARBA00004620"/>
    </source>
</evidence>
<dbReference type="EMBL" id="LT598455">
    <property type="protein sequence ID" value="SCU88082.1"/>
    <property type="molecule type" value="Genomic_DNA"/>
</dbReference>
<dbReference type="GO" id="GO:0017056">
    <property type="term" value="F:structural constituent of nuclear pore"/>
    <property type="evidence" value="ECO:0007669"/>
    <property type="project" value="InterPro"/>
</dbReference>
<protein>
    <recommendedName>
        <fullName evidence="11">Nucleoporin NSP1</fullName>
    </recommendedName>
    <alternativeName>
        <fullName evidence="12">Nuclear pore protein NSP1</fullName>
    </alternativeName>
    <alternativeName>
        <fullName evidence="13">Nucleoskeletal-like protein</fullName>
    </alternativeName>
</protein>
<feature type="region of interest" description="Disordered" evidence="14">
    <location>
        <begin position="1"/>
        <end position="623"/>
    </location>
</feature>
<reference evidence="17" key="1">
    <citation type="submission" date="2016-03" db="EMBL/GenBank/DDBJ databases">
        <authorList>
            <person name="Devillers H."/>
        </authorList>
    </citation>
    <scope>NUCLEOTIDE SEQUENCE [LARGE SCALE GENOMIC DNA]</scope>
</reference>
<feature type="compositionally biased region" description="Polar residues" evidence="14">
    <location>
        <begin position="161"/>
        <end position="173"/>
    </location>
</feature>
<evidence type="ECO:0000256" key="11">
    <source>
        <dbReference type="ARBA" id="ARBA00068864"/>
    </source>
</evidence>
<dbReference type="GO" id="GO:0006405">
    <property type="term" value="P:RNA export from nucleus"/>
    <property type="evidence" value="ECO:0007669"/>
    <property type="project" value="TreeGrafter"/>
</dbReference>
<keyword evidence="9" id="KW-0906">Nuclear pore complex</keyword>
<feature type="compositionally biased region" description="Low complexity" evidence="14">
    <location>
        <begin position="579"/>
        <end position="590"/>
    </location>
</feature>
<evidence type="ECO:0000256" key="2">
    <source>
        <dbReference type="ARBA" id="ARBA00004567"/>
    </source>
</evidence>
<dbReference type="PANTHER" id="PTHR12084:SF0">
    <property type="entry name" value="NUCLEAR PORE GLYCOPROTEIN P62"/>
    <property type="match status" value="1"/>
</dbReference>
<feature type="compositionally biased region" description="Polar residues" evidence="14">
    <location>
        <begin position="46"/>
        <end position="55"/>
    </location>
</feature>
<evidence type="ECO:0000256" key="6">
    <source>
        <dbReference type="ARBA" id="ARBA00022816"/>
    </source>
</evidence>
<evidence type="ECO:0000256" key="7">
    <source>
        <dbReference type="ARBA" id="ARBA00022927"/>
    </source>
</evidence>
<keyword evidence="5" id="KW-0813">Transport</keyword>
<dbReference type="AlphaFoldDB" id="A0A1G4JDR3"/>
<dbReference type="FunFam" id="1.20.5.170:FF:000040">
    <property type="entry name" value="Nuclear pore glycoprotein p62"/>
    <property type="match status" value="1"/>
</dbReference>
<evidence type="ECO:0000256" key="12">
    <source>
        <dbReference type="ARBA" id="ARBA00078941"/>
    </source>
</evidence>
<sequence>MSSVSQFNFSNNSGAPGTGSPFGGTSTPSKPEDSQKPAFGGFGSALGTQSSQPSGSMFGKPSQGTGSFGGPSSGSGTQPFGSGTTKPTSFGFGFGGASQSSGANNASPFNFTKQEEPKKEVQQAAPFTSAAPQQNAQASMPSFGGSTGSTSLFGKGFAASSGAQETTQKQPTAFNFGGLDNNKDAKANTPFSFGTKNTQGGVSFGQDQKHDSGTSLFQSSGQNQNTVSGPSFGGASSNKENASKPSFGSSNVEPNGNAFSFAKPGESTTTNTNDDKKTTFSFGSSVKAEKSAGKPTFGNSLPSASEKDVSKSGFSFGSGANKPSLPMGPDVTASNDKKTTEDKKAPFSFGASTQNTTKTDSKPAFSFGGSAAAKDESKQSSSFLANSAVKEDKKPAFNFSSNTASNGEAKQGSMFSSPSLQNDESKSAPLFNLSGKPPAATNKDSSINTDKNPIAKTSSLFDSKSGAGDQGAKGLNFGSSSTSGSGTASAQAKPAFAFGSSSETKKEQGMPAGSINLGKRHSTEEQTEESTSKLNNAPDTKEKSGFSGFSLGGPKNDAPSTKPGAFAFGSKTGDKELPSSSDNNASGSKSNESKAAPFSFGADKGPAKSEVASKKPVSTSVEDSQKKIDIQPITLDNKTLDDLVTKWTSQLGASAEHFSLYANKVKEWDRVLMLGGEHIGQLYSDTLMAEQTQSRVDQSLQYIERQQSELETFLDNYEEKAESLLSGVFTSASGSSGNTYDQKRQQAYQTAEILDDNITSLSANLSTLITEVNGVSEAFNKATNMSVTNEDESTQLIKLLNSHLDALKSLDHSSENLETKLRSL</sequence>
<keyword evidence="6" id="KW-0509">mRNA transport</keyword>
<evidence type="ECO:0000256" key="14">
    <source>
        <dbReference type="SAM" id="MobiDB-lite"/>
    </source>
</evidence>
<dbReference type="GO" id="GO:0005543">
    <property type="term" value="F:phospholipid binding"/>
    <property type="evidence" value="ECO:0007669"/>
    <property type="project" value="TreeGrafter"/>
</dbReference>
<keyword evidence="8" id="KW-0811">Translocation</keyword>
<evidence type="ECO:0000256" key="5">
    <source>
        <dbReference type="ARBA" id="ARBA00022448"/>
    </source>
</evidence>
<dbReference type="GO" id="GO:0006606">
    <property type="term" value="P:protein import into nucleus"/>
    <property type="evidence" value="ECO:0007669"/>
    <property type="project" value="TreeGrafter"/>
</dbReference>
<evidence type="ECO:0000256" key="10">
    <source>
        <dbReference type="ARBA" id="ARBA00023242"/>
    </source>
</evidence>
<dbReference type="STRING" id="1266660.A0A1G4JDR3"/>
<feature type="compositionally biased region" description="Polar residues" evidence="14">
    <location>
        <begin position="398"/>
        <end position="422"/>
    </location>
</feature>
<dbReference type="PANTHER" id="PTHR12084">
    <property type="entry name" value="NUCLEAR PORE GLYCOPROTEIN P62-RELATED"/>
    <property type="match status" value="1"/>
</dbReference>
<evidence type="ECO:0000256" key="13">
    <source>
        <dbReference type="ARBA" id="ARBA00081079"/>
    </source>
</evidence>
<dbReference type="Gene3D" id="1.20.5.170">
    <property type="match status" value="1"/>
</dbReference>
<evidence type="ECO:0000259" key="15">
    <source>
        <dbReference type="Pfam" id="PF05064"/>
    </source>
</evidence>
<evidence type="ECO:0000256" key="9">
    <source>
        <dbReference type="ARBA" id="ARBA00023132"/>
    </source>
</evidence>
<dbReference type="Pfam" id="PF05064">
    <property type="entry name" value="Nsp1_C"/>
    <property type="match status" value="1"/>
</dbReference>
<comment type="subcellular location">
    <subcellularLocation>
        <location evidence="1">Nucleus membrane</location>
        <topology evidence="1">Peripheral membrane protein</topology>
        <orientation evidence="1">Cytoplasmic side</orientation>
    </subcellularLocation>
    <subcellularLocation>
        <location evidence="3">Nucleus membrane</location>
        <topology evidence="3">Peripheral membrane protein</topology>
        <orientation evidence="3">Nucleoplasmic side</orientation>
    </subcellularLocation>
    <subcellularLocation>
        <location evidence="2">Nucleus</location>
        <location evidence="2">Nuclear pore complex</location>
    </subcellularLocation>
</comment>
<dbReference type="OrthoDB" id="344345at2759"/>
<evidence type="ECO:0000256" key="4">
    <source>
        <dbReference type="ARBA" id="ARBA00005911"/>
    </source>
</evidence>
<proteinExistence type="inferred from homology"/>